<protein>
    <submittedName>
        <fullName evidence="5">DUF3427 domain-containing protein</fullName>
    </submittedName>
</protein>
<evidence type="ECO:0000256" key="1">
    <source>
        <dbReference type="SAM" id="Coils"/>
    </source>
</evidence>
<dbReference type="Pfam" id="PF26350">
    <property type="entry name" value="DUF8090"/>
    <property type="match status" value="1"/>
</dbReference>
<dbReference type="SUPFAM" id="SSF52540">
    <property type="entry name" value="P-loop containing nucleoside triphosphate hydrolases"/>
    <property type="match status" value="1"/>
</dbReference>
<dbReference type="GO" id="GO:0006793">
    <property type="term" value="P:phosphorus metabolic process"/>
    <property type="evidence" value="ECO:0007669"/>
    <property type="project" value="UniProtKB-ARBA"/>
</dbReference>
<dbReference type="GO" id="GO:0016787">
    <property type="term" value="F:hydrolase activity"/>
    <property type="evidence" value="ECO:0007669"/>
    <property type="project" value="InterPro"/>
</dbReference>
<evidence type="ECO:0000313" key="5">
    <source>
        <dbReference type="EMBL" id="TVX99399.1"/>
    </source>
</evidence>
<dbReference type="InterPro" id="IPR001736">
    <property type="entry name" value="PLipase_D/transphosphatidylase"/>
</dbReference>
<dbReference type="OrthoDB" id="9802848at2"/>
<feature type="domain" description="PLD phosphodiesterase" evidence="2">
    <location>
        <begin position="200"/>
        <end position="231"/>
    </location>
</feature>
<name>A0A559JHP9_9BACL</name>
<feature type="coiled-coil region" evidence="1">
    <location>
        <begin position="44"/>
        <end position="83"/>
    </location>
</feature>
<dbReference type="GO" id="GO:0005829">
    <property type="term" value="C:cytosol"/>
    <property type="evidence" value="ECO:0007669"/>
    <property type="project" value="TreeGrafter"/>
</dbReference>
<dbReference type="SUPFAM" id="SSF56024">
    <property type="entry name" value="Phospholipase D/nuclease"/>
    <property type="match status" value="1"/>
</dbReference>
<evidence type="ECO:0000259" key="4">
    <source>
        <dbReference type="PROSITE" id="PS51194"/>
    </source>
</evidence>
<dbReference type="InterPro" id="IPR021835">
    <property type="entry name" value="DUF3427"/>
</dbReference>
<dbReference type="Pfam" id="PF13091">
    <property type="entry name" value="PLDc_2"/>
    <property type="match status" value="1"/>
</dbReference>
<dbReference type="InterPro" id="IPR058403">
    <property type="entry name" value="DUF8090"/>
</dbReference>
<evidence type="ECO:0000259" key="2">
    <source>
        <dbReference type="PROSITE" id="PS50035"/>
    </source>
</evidence>
<dbReference type="Pfam" id="PF04851">
    <property type="entry name" value="ResIII"/>
    <property type="match status" value="1"/>
</dbReference>
<dbReference type="Gene3D" id="3.30.870.10">
    <property type="entry name" value="Endonuclease Chain A"/>
    <property type="match status" value="1"/>
</dbReference>
<evidence type="ECO:0000259" key="3">
    <source>
        <dbReference type="PROSITE" id="PS51192"/>
    </source>
</evidence>
<accession>A0A559JHP9</accession>
<keyword evidence="1" id="KW-0175">Coiled coil</keyword>
<comment type="caution">
    <text evidence="5">The sequence shown here is derived from an EMBL/GenBank/DDBJ whole genome shotgun (WGS) entry which is preliminary data.</text>
</comment>
<dbReference type="GO" id="GO:0003677">
    <property type="term" value="F:DNA binding"/>
    <property type="evidence" value="ECO:0007669"/>
    <property type="project" value="InterPro"/>
</dbReference>
<proteinExistence type="predicted"/>
<dbReference type="SMART" id="SM00490">
    <property type="entry name" value="HELICc"/>
    <property type="match status" value="1"/>
</dbReference>
<dbReference type="InterPro" id="IPR027417">
    <property type="entry name" value="P-loop_NTPase"/>
</dbReference>
<dbReference type="InterPro" id="IPR001650">
    <property type="entry name" value="Helicase_C-like"/>
</dbReference>
<gene>
    <name evidence="5" type="ORF">FPZ49_33880</name>
</gene>
<dbReference type="PROSITE" id="PS50035">
    <property type="entry name" value="PLD"/>
    <property type="match status" value="1"/>
</dbReference>
<reference evidence="5 6" key="1">
    <citation type="submission" date="2019-07" db="EMBL/GenBank/DDBJ databases">
        <authorList>
            <person name="Kim J."/>
        </authorList>
    </citation>
    <scope>NUCLEOTIDE SEQUENCE [LARGE SCALE GENOMIC DNA]</scope>
    <source>
        <strain evidence="5 6">JC52</strain>
    </source>
</reference>
<dbReference type="Gene3D" id="3.40.50.300">
    <property type="entry name" value="P-loop containing nucleotide triphosphate hydrolases"/>
    <property type="match status" value="2"/>
</dbReference>
<dbReference type="PANTHER" id="PTHR47396:SF1">
    <property type="entry name" value="ATP-DEPENDENT HELICASE IRC3-RELATED"/>
    <property type="match status" value="1"/>
</dbReference>
<dbReference type="InterPro" id="IPR050742">
    <property type="entry name" value="Helicase_Restrict-Modif_Enz"/>
</dbReference>
<feature type="domain" description="Helicase C-terminal" evidence="4">
    <location>
        <begin position="534"/>
        <end position="695"/>
    </location>
</feature>
<keyword evidence="6" id="KW-1185">Reference proteome</keyword>
<dbReference type="AlphaFoldDB" id="A0A559JHP9"/>
<dbReference type="EMBL" id="VNJI01000082">
    <property type="protein sequence ID" value="TVX99399.1"/>
    <property type="molecule type" value="Genomic_DNA"/>
</dbReference>
<dbReference type="CDD" id="cd18799">
    <property type="entry name" value="SF2_C_EcoAI-like"/>
    <property type="match status" value="1"/>
</dbReference>
<evidence type="ECO:0000313" key="6">
    <source>
        <dbReference type="Proteomes" id="UP000317036"/>
    </source>
</evidence>
<dbReference type="PANTHER" id="PTHR47396">
    <property type="entry name" value="TYPE I RESTRICTION ENZYME ECOKI R PROTEIN"/>
    <property type="match status" value="1"/>
</dbReference>
<dbReference type="InterPro" id="IPR006935">
    <property type="entry name" value="Helicase/UvrB_N"/>
</dbReference>
<sequence>MERHKHANGLFEEILHKDKTYPPNQQTYNLHPAQHTNSLVQQILRDLTRTFRELEDKNQFQEILSLTKKVKQLLQVNNEYELDMPLKAIHYRSDELPIPMYPEFFLSNPLLITNSNADAIQLFKALKYELMTADQAYFMVSFIRWSGLQLLLRSIDDFRRENPNKKIKILTSTYLKITEPKALRRLQELPNIETKVFDSGNVSFHTKAYLFERASSLHTAIIGSSNLTYSALKTGHEWNVKLPGDSLHSIYASAITAFHKYWNDPKAIPLNPELIDSYDKEYSNKKIMLVNPYVAAQHVDIVEKIAPSEETEVLIHPNKMQNEALRALYETRKNNHHKAVVIAATGTGKTYLSAFDVKSFAAKTMLFIAHRDEILESSKDTFRRVFGANDLYGKLTGTVKEGNKPFLFSTVQTLSRDEVLCQYSPDHFDYIVVDEFHHAEAATYKKVLDHFKPKFLLGLTATPERMDGRDVLALCEHNVVYEIRLRDALEEGLLTPFRYFGLGDPTINYEEIGTQSNGQFIENELVRALNTHERVDYVVDMIHKFGHDGLHMRALGFCASIEHAQYMSQELNQRGFSTGYLTGHDTPEQRQQLIRRLEDDGDPLQIIFTVNIFNEGVDIPKVNLVLFLRPTESATIFIQQLGRGLRKVQGKEYVTILDFIGNYQKSFIVPLALSGQHNHKAFDRDSLRVAIETEFADLPDGCFVDLEEVSRKQILEKIESIRMDRDLMLMDLYNQFRKELGHSPEIEDFLYFDGAPSLHFFVAKYGSWAETKKKMKDLNEFDVRLLENSRLLQIVQRLEKMLPVKWPYELTVLDLAIKKRGTICLDDVLIDLQFRFAVQISRENQAKKIYRAMEKLAEIQSKHSWSFGSVDNGTFTLSPIVMEMLASDPSIGTYLNERIEYGLSEFRRMYRPGIFFNSSKNVLLYQNYTRNDLIYLFESDAKEGSWREGVSRVEEHYLLFINLNKGERTAEHLMYHDYFIDQQHFHWQSQNATSHDSSVGQNYIHHKDKGIKIHLFVRKFEKMHGVVLPFTYLGEIDYVSSHGDKPMNITWQLHQPIPEALYMDLIR</sequence>
<dbReference type="InterPro" id="IPR025202">
    <property type="entry name" value="PLD-like_dom"/>
</dbReference>
<dbReference type="Pfam" id="PF11907">
    <property type="entry name" value="DUF3427"/>
    <property type="match status" value="1"/>
</dbReference>
<feature type="domain" description="Helicase ATP-binding" evidence="3">
    <location>
        <begin position="330"/>
        <end position="481"/>
    </location>
</feature>
<organism evidence="5 6">
    <name type="scientific">Paenibacillus cremeus</name>
    <dbReference type="NCBI Taxonomy" id="2163881"/>
    <lineage>
        <taxon>Bacteria</taxon>
        <taxon>Bacillati</taxon>
        <taxon>Bacillota</taxon>
        <taxon>Bacilli</taxon>
        <taxon>Bacillales</taxon>
        <taxon>Paenibacillaceae</taxon>
        <taxon>Paenibacillus</taxon>
    </lineage>
</organism>
<dbReference type="Pfam" id="PF00271">
    <property type="entry name" value="Helicase_C"/>
    <property type="match status" value="1"/>
</dbReference>
<dbReference type="PROSITE" id="PS51194">
    <property type="entry name" value="HELICASE_CTER"/>
    <property type="match status" value="1"/>
</dbReference>
<dbReference type="Proteomes" id="UP000317036">
    <property type="component" value="Unassembled WGS sequence"/>
</dbReference>
<dbReference type="SMART" id="SM00487">
    <property type="entry name" value="DEXDc"/>
    <property type="match status" value="1"/>
</dbReference>
<dbReference type="PROSITE" id="PS51192">
    <property type="entry name" value="HELICASE_ATP_BIND_1"/>
    <property type="match status" value="1"/>
</dbReference>
<dbReference type="GO" id="GO:0005524">
    <property type="term" value="F:ATP binding"/>
    <property type="evidence" value="ECO:0007669"/>
    <property type="project" value="InterPro"/>
</dbReference>
<dbReference type="RefSeq" id="WP_144854914.1">
    <property type="nucleotide sequence ID" value="NZ_VNJI01000082.1"/>
</dbReference>
<dbReference type="CDD" id="cd18032">
    <property type="entry name" value="DEXHc_RE_I_III_res"/>
    <property type="match status" value="1"/>
</dbReference>
<dbReference type="InterPro" id="IPR014001">
    <property type="entry name" value="Helicase_ATP-bd"/>
</dbReference>